<keyword evidence="2" id="KW-0808">Transferase</keyword>
<dbReference type="Proteomes" id="UP000550260">
    <property type="component" value="Unassembled WGS sequence"/>
</dbReference>
<dbReference type="InterPro" id="IPR029063">
    <property type="entry name" value="SAM-dependent_MTases_sf"/>
</dbReference>
<organism evidence="4 5">
    <name type="scientific">Amycolatopsis echigonensis</name>
    <dbReference type="NCBI Taxonomy" id="2576905"/>
    <lineage>
        <taxon>Bacteria</taxon>
        <taxon>Bacillati</taxon>
        <taxon>Actinomycetota</taxon>
        <taxon>Actinomycetes</taxon>
        <taxon>Pseudonocardiales</taxon>
        <taxon>Pseudonocardiaceae</taxon>
        <taxon>Amycolatopsis</taxon>
    </lineage>
</organism>
<dbReference type="EMBL" id="JACJHR010000122">
    <property type="protein sequence ID" value="MBB2505787.1"/>
    <property type="molecule type" value="Genomic_DNA"/>
</dbReference>
<sequence length="263" mass="28604">MISAPGTAGRLARLYGLQPQELYGLAGSAVYDSMCRHDSTELTDILRLVQATAGPVLELACGSGRLTFPLASRGHEVVALDNSAAMLAMVKERLDGQRISVVEGDMAKFVFDRSFSLVVLGTSSVCLLDADQRASMFRRVADHLADDGVFYVSGLDLDDRLTAAARDAERVTVLVDGDKVLTLHQYFSGRRGVRTTSLFTETVTGHETAGRELFTSEIFLVSSVRLTEEVRTAGLEVVDTRHGPPAEQRHFQLTCRRAGGRRG</sequence>
<accession>A0A8E2B9U8</accession>
<dbReference type="GO" id="GO:0008168">
    <property type="term" value="F:methyltransferase activity"/>
    <property type="evidence" value="ECO:0007669"/>
    <property type="project" value="UniProtKB-KW"/>
</dbReference>
<evidence type="ECO:0000256" key="2">
    <source>
        <dbReference type="ARBA" id="ARBA00022679"/>
    </source>
</evidence>
<dbReference type="GO" id="GO:0032259">
    <property type="term" value="P:methylation"/>
    <property type="evidence" value="ECO:0007669"/>
    <property type="project" value="UniProtKB-KW"/>
</dbReference>
<evidence type="ECO:0000313" key="5">
    <source>
        <dbReference type="Proteomes" id="UP000550260"/>
    </source>
</evidence>
<dbReference type="NCBIfam" id="NF041820">
    <property type="entry name" value="daptide_MTase"/>
    <property type="match status" value="1"/>
</dbReference>
<keyword evidence="1 4" id="KW-0489">Methyltransferase</keyword>
<comment type="caution">
    <text evidence="4">The sequence shown here is derived from an EMBL/GenBank/DDBJ whole genome shotgun (WGS) entry which is preliminary data.</text>
</comment>
<gene>
    <name evidence="4" type="ORF">H5411_42555</name>
</gene>
<feature type="domain" description="Methyltransferase" evidence="3">
    <location>
        <begin position="56"/>
        <end position="148"/>
    </location>
</feature>
<reference evidence="4 5" key="1">
    <citation type="submission" date="2020-08" db="EMBL/GenBank/DDBJ databases">
        <title>Amycolatopsis echigonensis JCM 21831.</title>
        <authorList>
            <person name="Tedsree N."/>
            <person name="Kuncharoen N."/>
            <person name="Likhitwitayawuid K."/>
            <person name="Tanasupawat S."/>
        </authorList>
    </citation>
    <scope>NUCLEOTIDE SEQUENCE [LARGE SCALE GENOMIC DNA]</scope>
    <source>
        <strain evidence="4 5">JCM 21831</strain>
    </source>
</reference>
<dbReference type="InterPro" id="IPR041698">
    <property type="entry name" value="Methyltransf_25"/>
</dbReference>
<dbReference type="CDD" id="cd02440">
    <property type="entry name" value="AdoMet_MTases"/>
    <property type="match status" value="1"/>
</dbReference>
<dbReference type="AlphaFoldDB" id="A0A8E2B9U8"/>
<evidence type="ECO:0000256" key="1">
    <source>
        <dbReference type="ARBA" id="ARBA00022603"/>
    </source>
</evidence>
<dbReference type="Pfam" id="PF13649">
    <property type="entry name" value="Methyltransf_25"/>
    <property type="match status" value="1"/>
</dbReference>
<dbReference type="InterPro" id="IPR049690">
    <property type="entry name" value="Daptide_MTase"/>
</dbReference>
<proteinExistence type="predicted"/>
<name>A0A8E2B9U8_9PSEU</name>
<dbReference type="RefSeq" id="WP_183127292.1">
    <property type="nucleotide sequence ID" value="NZ_JACJHR010000122.1"/>
</dbReference>
<dbReference type="PANTHER" id="PTHR43861:SF1">
    <property type="entry name" value="TRANS-ACONITATE 2-METHYLTRANSFERASE"/>
    <property type="match status" value="1"/>
</dbReference>
<dbReference type="PANTHER" id="PTHR43861">
    <property type="entry name" value="TRANS-ACONITATE 2-METHYLTRANSFERASE-RELATED"/>
    <property type="match status" value="1"/>
</dbReference>
<evidence type="ECO:0000313" key="4">
    <source>
        <dbReference type="EMBL" id="MBB2505787.1"/>
    </source>
</evidence>
<dbReference type="SUPFAM" id="SSF53335">
    <property type="entry name" value="S-adenosyl-L-methionine-dependent methyltransferases"/>
    <property type="match status" value="1"/>
</dbReference>
<protein>
    <submittedName>
        <fullName evidence="4">Class I SAM-dependent methyltransferase</fullName>
    </submittedName>
</protein>
<evidence type="ECO:0000259" key="3">
    <source>
        <dbReference type="Pfam" id="PF13649"/>
    </source>
</evidence>
<dbReference type="Gene3D" id="3.40.50.150">
    <property type="entry name" value="Vaccinia Virus protein VP39"/>
    <property type="match status" value="1"/>
</dbReference>